<organism evidence="3 4">
    <name type="scientific">Ensifer canadensis</name>
    <dbReference type="NCBI Taxonomy" id="555315"/>
    <lineage>
        <taxon>Bacteria</taxon>
        <taxon>Pseudomonadati</taxon>
        <taxon>Pseudomonadota</taxon>
        <taxon>Alphaproteobacteria</taxon>
        <taxon>Hyphomicrobiales</taxon>
        <taxon>Rhizobiaceae</taxon>
        <taxon>Sinorhizobium/Ensifer group</taxon>
        <taxon>Ensifer</taxon>
    </lineage>
</organism>
<dbReference type="InterPro" id="IPR001279">
    <property type="entry name" value="Metallo-B-lactamas"/>
</dbReference>
<keyword evidence="4" id="KW-1185">Reference proteome</keyword>
<dbReference type="EMBL" id="WXFA01000040">
    <property type="protein sequence ID" value="MBM3095208.1"/>
    <property type="molecule type" value="Genomic_DNA"/>
</dbReference>
<dbReference type="SMART" id="SM00849">
    <property type="entry name" value="Lactamase_B"/>
    <property type="match status" value="1"/>
</dbReference>
<evidence type="ECO:0000313" key="4">
    <source>
        <dbReference type="Proteomes" id="UP000744980"/>
    </source>
</evidence>
<evidence type="ECO:0000313" key="3">
    <source>
        <dbReference type="EMBL" id="MBM3095208.1"/>
    </source>
</evidence>
<accession>A0AAW4FV68</accession>
<dbReference type="Proteomes" id="UP000744980">
    <property type="component" value="Unassembled WGS sequence"/>
</dbReference>
<evidence type="ECO:0000256" key="1">
    <source>
        <dbReference type="ARBA" id="ARBA00005250"/>
    </source>
</evidence>
<reference evidence="3 4" key="1">
    <citation type="submission" date="2020-01" db="EMBL/GenBank/DDBJ databases">
        <title>Draft genome assembly of Ensifer adhaerens T173.</title>
        <authorList>
            <person name="Craig J.E."/>
            <person name="Stinchcombe J.R."/>
        </authorList>
    </citation>
    <scope>NUCLEOTIDE SEQUENCE [LARGE SCALE GENOMIC DNA]</scope>
    <source>
        <strain evidence="3 4">T173</strain>
    </source>
</reference>
<dbReference type="SUPFAM" id="SSF56281">
    <property type="entry name" value="Metallo-hydrolase/oxidoreductase"/>
    <property type="match status" value="1"/>
</dbReference>
<evidence type="ECO:0000259" key="2">
    <source>
        <dbReference type="SMART" id="SM00849"/>
    </source>
</evidence>
<proteinExistence type="inferred from homology"/>
<name>A0AAW4FV68_9HYPH</name>
<protein>
    <submittedName>
        <fullName evidence="3">MBL fold metallo-hydrolase</fullName>
    </submittedName>
</protein>
<dbReference type="Gene3D" id="3.60.15.10">
    <property type="entry name" value="Ribonuclease Z/Hydroxyacylglutathione hydrolase-like"/>
    <property type="match status" value="1"/>
</dbReference>
<comment type="similarity">
    <text evidence="1">Belongs to the metallo-beta-lactamase superfamily. Class-B beta-lactamase family.</text>
</comment>
<gene>
    <name evidence="3" type="ORF">GFB56_31270</name>
</gene>
<dbReference type="GO" id="GO:0017001">
    <property type="term" value="P:antibiotic catabolic process"/>
    <property type="evidence" value="ECO:0007669"/>
    <property type="project" value="UniProtKB-ARBA"/>
</dbReference>
<comment type="caution">
    <text evidence="3">The sequence shown here is derived from an EMBL/GenBank/DDBJ whole genome shotgun (WGS) entry which is preliminary data.</text>
</comment>
<dbReference type="PANTHER" id="PTHR42951">
    <property type="entry name" value="METALLO-BETA-LACTAMASE DOMAIN-CONTAINING"/>
    <property type="match status" value="1"/>
</dbReference>
<dbReference type="RefSeq" id="WP_057207873.1">
    <property type="nucleotide sequence ID" value="NZ_CP083373.1"/>
</dbReference>
<dbReference type="PANTHER" id="PTHR42951:SF4">
    <property type="entry name" value="ACYL-COENZYME A THIOESTERASE MBLAC2"/>
    <property type="match status" value="1"/>
</dbReference>
<dbReference type="AlphaFoldDB" id="A0AAW4FV68"/>
<feature type="domain" description="Metallo-beta-lactamase" evidence="2">
    <location>
        <begin position="40"/>
        <end position="227"/>
    </location>
</feature>
<dbReference type="Pfam" id="PF00753">
    <property type="entry name" value="Lactamase_B"/>
    <property type="match status" value="1"/>
</dbReference>
<dbReference type="InterPro" id="IPR036866">
    <property type="entry name" value="RibonucZ/Hydroxyglut_hydro"/>
</dbReference>
<dbReference type="InterPro" id="IPR050855">
    <property type="entry name" value="NDM-1-like"/>
</dbReference>
<sequence length="245" mass="27117">MTPNRSSPSANIRAEDWYEVVPFADDVFLIHEPWIHPFFRCNMWFVRGAERDLLVDTGLGHFGLRAHVPLLRGRPIVCVSSHAHFDHIGSTHEFDIHLAHPAEAEIFVDPRPEWTLAAGYANEDMFIAPPEGWESAAYRVKPCPATGFVEDGDVVDIGDRRFEVIHTPGHSPGGIALFERATGTLIAGDIVYDGDLIDDTFHSDRAAYRASLARVADLPVRIVHGGHFASFGPTRLQQVVAAYTG</sequence>